<name>A0A0G4HS70_9ALVE</name>
<dbReference type="EMBL" id="CDMZ01003663">
    <property type="protein sequence ID" value="CEM47168.1"/>
    <property type="molecule type" value="Genomic_DNA"/>
</dbReference>
<protein>
    <submittedName>
        <fullName evidence="1">Uncharacterized protein</fullName>
    </submittedName>
</protein>
<dbReference type="PhylomeDB" id="A0A0G4HS70"/>
<dbReference type="VEuPathDB" id="CryptoDB:Cvel_30906"/>
<accession>A0A0G4HS70</accession>
<proteinExistence type="predicted"/>
<organism evidence="1">
    <name type="scientific">Chromera velia CCMP2878</name>
    <dbReference type="NCBI Taxonomy" id="1169474"/>
    <lineage>
        <taxon>Eukaryota</taxon>
        <taxon>Sar</taxon>
        <taxon>Alveolata</taxon>
        <taxon>Colpodellida</taxon>
        <taxon>Chromeraceae</taxon>
        <taxon>Chromera</taxon>
    </lineage>
</organism>
<sequence length="173" mass="19556">MAAECDINSPCSRLRAGAQTRRVGRLSGKAKETGFESMSHLVKEAGRVDDPTLKDVLAQWAMEIESATLETSTKSQYEVALRLIEKSNPWLLLMRGVLDVKMGFAHQRGKKANEIGLLRGAVKWWHHREGHPPPLFEDPSLAYFFTGLKKLADNTVKEKKRLSREEIGKIIDW</sequence>
<reference evidence="1" key="1">
    <citation type="submission" date="2014-11" db="EMBL/GenBank/DDBJ databases">
        <authorList>
            <person name="Otto D Thomas"/>
            <person name="Naeem Raeece"/>
        </authorList>
    </citation>
    <scope>NUCLEOTIDE SEQUENCE</scope>
</reference>
<dbReference type="AlphaFoldDB" id="A0A0G4HS70"/>
<evidence type="ECO:0000313" key="1">
    <source>
        <dbReference type="EMBL" id="CEM47168.1"/>
    </source>
</evidence>
<gene>
    <name evidence="1" type="ORF">Cvel_30906</name>
</gene>